<dbReference type="InterPro" id="IPR004385">
    <property type="entry name" value="NDP_pyrophosphatase"/>
</dbReference>
<dbReference type="GO" id="GO:0016818">
    <property type="term" value="F:hydrolase activity, acting on acid anhydrides, in phosphorus-containing anhydrides"/>
    <property type="evidence" value="ECO:0007669"/>
    <property type="project" value="InterPro"/>
</dbReference>
<keyword evidence="3" id="KW-0460">Magnesium</keyword>
<name>A0AAX0L8U0_9BACT</name>
<dbReference type="NCBIfam" id="TIGR00052">
    <property type="entry name" value="nudix-type nucleoside diphosphatase, YffH/AdpP family"/>
    <property type="match status" value="1"/>
</dbReference>
<feature type="binding site" evidence="3">
    <location>
        <position position="88"/>
    </location>
    <ligand>
        <name>Mg(2+)</name>
        <dbReference type="ChEBI" id="CHEBI:18420"/>
        <label>1</label>
    </ligand>
</feature>
<feature type="binding site" evidence="3">
    <location>
        <position position="104"/>
    </location>
    <ligand>
        <name>Mg(2+)</name>
        <dbReference type="ChEBI" id="CHEBI:18420"/>
        <label>2</label>
    </ligand>
</feature>
<keyword evidence="3" id="KW-0479">Metal-binding</keyword>
<proteinExistence type="predicted"/>
<dbReference type="Proteomes" id="UP000189728">
    <property type="component" value="Unassembled WGS sequence"/>
</dbReference>
<dbReference type="CDD" id="cd18887">
    <property type="entry name" value="NUDIX_UGPPase_Nudt14"/>
    <property type="match status" value="1"/>
</dbReference>
<dbReference type="RefSeq" id="WP_069632683.1">
    <property type="nucleotide sequence ID" value="NZ_CP012546.1"/>
</dbReference>
<dbReference type="GO" id="GO:0019693">
    <property type="term" value="P:ribose phosphate metabolic process"/>
    <property type="evidence" value="ECO:0007669"/>
    <property type="project" value="TreeGrafter"/>
</dbReference>
<dbReference type="Gene3D" id="3.90.79.10">
    <property type="entry name" value="Nucleoside Triphosphate Pyrophosphohydrolase"/>
    <property type="match status" value="1"/>
</dbReference>
<sequence length="196" mass="22872">MDTYITELNILPLSESKYLKPFKMEFKQNGKLRDWDCVKAFNSVSILLYHVEKDAFLFVKQFRPAVWYSQEKENIKSTEQGFTYELCAGIMDKCKTEEQTIKEECIEEVGYDIKDVFRITMCYSALGFGGATQTMFYAQIDESMKISEGGGIDDESIELVFVPRNKIDEFLYDESKVKGFGMLFAISWWKDKFNKE</sequence>
<protein>
    <submittedName>
        <fullName evidence="5">NUDIX hydrolase</fullName>
    </submittedName>
</protein>
<keyword evidence="2 5" id="KW-0378">Hydrolase</keyword>
<dbReference type="GO" id="GO:0006753">
    <property type="term" value="P:nucleoside phosphate metabolic process"/>
    <property type="evidence" value="ECO:0007669"/>
    <property type="project" value="TreeGrafter"/>
</dbReference>
<evidence type="ECO:0000256" key="2">
    <source>
        <dbReference type="ARBA" id="ARBA00022801"/>
    </source>
</evidence>
<dbReference type="InterPro" id="IPR015797">
    <property type="entry name" value="NUDIX_hydrolase-like_dom_sf"/>
</dbReference>
<dbReference type="AlphaFoldDB" id="A0AAX0L8U0"/>
<comment type="cofactor">
    <cofactor evidence="1 3">
        <name>Mg(2+)</name>
        <dbReference type="ChEBI" id="CHEBI:18420"/>
    </cofactor>
</comment>
<comment type="caution">
    <text evidence="5">The sequence shown here is derived from an EMBL/GenBank/DDBJ whole genome shotgun (WGS) entry which is preliminary data.</text>
</comment>
<dbReference type="PANTHER" id="PTHR11839:SF15">
    <property type="entry name" value="URIDINE DIPHOSPHATE GLUCOSE PYROPHOSPHATASE NUDT14"/>
    <property type="match status" value="1"/>
</dbReference>
<dbReference type="EMBL" id="MCRK01000043">
    <property type="protein sequence ID" value="OPA75064.1"/>
    <property type="molecule type" value="Genomic_DNA"/>
</dbReference>
<evidence type="ECO:0000313" key="5">
    <source>
        <dbReference type="EMBL" id="OPA75064.1"/>
    </source>
</evidence>
<feature type="short sequence motif" description="Nudix box" evidence="4">
    <location>
        <begin position="89"/>
        <end position="111"/>
    </location>
</feature>
<reference evidence="5 6" key="1">
    <citation type="submission" date="2016-08" db="EMBL/GenBank/DDBJ databases">
        <title>Campylobacter species from sea mammals.</title>
        <authorList>
            <person name="Gilbert M.J."/>
            <person name="Byrne B.A."/>
            <person name="Zomer A.L."/>
            <person name="Wagenaar J.A."/>
        </authorList>
    </citation>
    <scope>NUCLEOTIDE SEQUENCE [LARGE SCALE GENOMIC DNA]</scope>
    <source>
        <strain evidence="5 6">1105248</strain>
    </source>
</reference>
<evidence type="ECO:0000256" key="3">
    <source>
        <dbReference type="PIRSR" id="PIRSR604385-2"/>
    </source>
</evidence>
<evidence type="ECO:0000256" key="4">
    <source>
        <dbReference type="PIRSR" id="PIRSR604385-3"/>
    </source>
</evidence>
<evidence type="ECO:0000256" key="1">
    <source>
        <dbReference type="ARBA" id="ARBA00001946"/>
    </source>
</evidence>
<dbReference type="PANTHER" id="PTHR11839">
    <property type="entry name" value="UDP/ADP-SUGAR PYROPHOSPHATASE"/>
    <property type="match status" value="1"/>
</dbReference>
<feature type="binding site" evidence="3">
    <location>
        <position position="108"/>
    </location>
    <ligand>
        <name>Mg(2+)</name>
        <dbReference type="ChEBI" id="CHEBI:18420"/>
        <label>1</label>
    </ligand>
</feature>
<accession>A0AAX0L8U0</accession>
<feature type="binding site" evidence="3">
    <location>
        <position position="155"/>
    </location>
    <ligand>
        <name>Mg(2+)</name>
        <dbReference type="ChEBI" id="CHEBI:18420"/>
        <label>1</label>
    </ligand>
</feature>
<evidence type="ECO:0000313" key="6">
    <source>
        <dbReference type="Proteomes" id="UP000189728"/>
    </source>
</evidence>
<organism evidence="5 6">
    <name type="scientific">Campylobacter pinnipediorum subsp. pinnipediorum</name>
    <dbReference type="NCBI Taxonomy" id="1660067"/>
    <lineage>
        <taxon>Bacteria</taxon>
        <taxon>Pseudomonadati</taxon>
        <taxon>Campylobacterota</taxon>
        <taxon>Epsilonproteobacteria</taxon>
        <taxon>Campylobacterales</taxon>
        <taxon>Campylobacteraceae</taxon>
        <taxon>Campylobacter</taxon>
    </lineage>
</organism>
<gene>
    <name evidence="5" type="ORF">BFG04_06215</name>
</gene>
<dbReference type="SUPFAM" id="SSF55811">
    <property type="entry name" value="Nudix"/>
    <property type="match status" value="1"/>
</dbReference>
<dbReference type="GO" id="GO:0046872">
    <property type="term" value="F:metal ion binding"/>
    <property type="evidence" value="ECO:0007669"/>
    <property type="project" value="UniProtKB-KW"/>
</dbReference>